<evidence type="ECO:0000256" key="15">
    <source>
        <dbReference type="ARBA" id="ARBA00029511"/>
    </source>
</evidence>
<evidence type="ECO:0000313" key="23">
    <source>
        <dbReference type="Proteomes" id="UP000199626"/>
    </source>
</evidence>
<evidence type="ECO:0000256" key="16">
    <source>
        <dbReference type="ARBA" id="ARBA00034417"/>
    </source>
</evidence>
<dbReference type="InterPro" id="IPR011009">
    <property type="entry name" value="Kinase-like_dom_sf"/>
</dbReference>
<dbReference type="NCBIfam" id="NF004388">
    <property type="entry name" value="PRK05749.1-4"/>
    <property type="match status" value="1"/>
</dbReference>
<feature type="active site" evidence="18">
    <location>
        <position position="600"/>
    </location>
</feature>
<comment type="similarity">
    <text evidence="5 18">Belongs to the protein kinase superfamily. KdkA/RfaP family.</text>
</comment>
<comment type="catalytic activity">
    <reaction evidence="16 18">
        <text>an alpha-Kdo-(2-&gt;6)-lipid IVA + ATP = a 4-O-phospho-alpha-Kdo-(2-&gt;6)-lipid IVA + ADP + H(+)</text>
        <dbReference type="Rhea" id="RHEA:74271"/>
        <dbReference type="ChEBI" id="CHEBI:15378"/>
        <dbReference type="ChEBI" id="CHEBI:30616"/>
        <dbReference type="ChEBI" id="CHEBI:176428"/>
        <dbReference type="ChEBI" id="CHEBI:193140"/>
        <dbReference type="ChEBI" id="CHEBI:456216"/>
        <dbReference type="EC" id="2.7.1.166"/>
    </reaction>
</comment>
<keyword evidence="6 18" id="KW-1003">Cell membrane</keyword>
<dbReference type="UniPathway" id="UPA00958"/>
<evidence type="ECO:0000256" key="12">
    <source>
        <dbReference type="ARBA" id="ARBA00022968"/>
    </source>
</evidence>
<sequence length="673" mass="76382">MTFSYRLLIRLATPLVFIYLWLRGAKAAEYRQRWRERLALHALPAQARDGIVIHCVSVGETIAGRALIEAVLAAYPKLPVTLTSMTPTAAAIAQRFFGERVFHSYLPIDTPGAMKRFFRKLAPRMVVVLETEVWPCFVAEANRRGIPLLVVNARMSERSQHGYQRYAWLLGPVWQQLSFVAAQTAESEQRFRQLGVAPQQLAVRGNLKHDIQLAATLPQQANDWRQALQRPVLVAASTHDGEDEQVLSAFQTVLKVHPQALLILVPRHPERFTAVAQLIENAQLSYIRRSDNKPVTTTHQVFLADTMGELMLWYAIADGAFIGGSLIERGGHNPLEPIATETPIATGPHVFNFEQLFTRLKHVDGVALVNSAEALATTWSQWLTEPDTARAMALRAQHEFADDRGATKAILADIQRFLPSVEMTEQHRTMAMMTTVQPHKKSMIWYDPELLKECPVEYFSPSYWQAQGKVKGSATGRSTAFFIDQGDHDLLLRHYYRGGLVGKFNRDRFKREPIAESRAMAEFSLLLKLRELGLPVPRPVAAYYAQAPGWGYRADILVEVIPHTQDLFKLLQQRELTPAEWDTIGQAIRELHNANVYHSDLNCRNIMLDSAGKCWIVDFDKCDIRESGSWKEANLQRLLRSFNKELTKATNSESEFHFNEARDWPLLIAAYQR</sequence>
<evidence type="ECO:0000256" key="2">
    <source>
        <dbReference type="ARBA" id="ARBA00004515"/>
    </source>
</evidence>
<dbReference type="Pfam" id="PF04413">
    <property type="entry name" value="Glycos_transf_N"/>
    <property type="match status" value="1"/>
</dbReference>
<evidence type="ECO:0000256" key="4">
    <source>
        <dbReference type="ARBA" id="ARBA00006380"/>
    </source>
</evidence>
<dbReference type="PANTHER" id="PTHR42755">
    <property type="entry name" value="3-DEOXY-MANNO-OCTULOSONATE CYTIDYLYLTRANSFERASE"/>
    <property type="match status" value="1"/>
</dbReference>
<keyword evidence="13 18" id="KW-0448">Lipopolysaccharide biosynthesis</keyword>
<dbReference type="GO" id="GO:0005886">
    <property type="term" value="C:plasma membrane"/>
    <property type="evidence" value="ECO:0007669"/>
    <property type="project" value="UniProtKB-SubCell"/>
</dbReference>
<keyword evidence="11 18" id="KW-0067">ATP-binding</keyword>
<comment type="catalytic activity">
    <reaction evidence="17">
        <text>lipid IVA (E. coli) + CMP-3-deoxy-beta-D-manno-octulosonate = alpha-Kdo-(2-&gt;6)-lipid IVA (E. coli) + CMP + H(+)</text>
        <dbReference type="Rhea" id="RHEA:28066"/>
        <dbReference type="ChEBI" id="CHEBI:15378"/>
        <dbReference type="ChEBI" id="CHEBI:58603"/>
        <dbReference type="ChEBI" id="CHEBI:60364"/>
        <dbReference type="ChEBI" id="CHEBI:60377"/>
        <dbReference type="ChEBI" id="CHEBI:85987"/>
        <dbReference type="EC" id="2.4.99.12"/>
    </reaction>
</comment>
<keyword evidence="12" id="KW-0812">Transmembrane</keyword>
<proteinExistence type="inferred from homology"/>
<dbReference type="GO" id="GO:0043842">
    <property type="term" value="F:Kdo transferase activity"/>
    <property type="evidence" value="ECO:0007669"/>
    <property type="project" value="UniProtKB-EC"/>
</dbReference>
<dbReference type="OrthoDB" id="9789797at2"/>
<organism evidence="22 23">
    <name type="scientific">Pseudidiomarina indica</name>
    <dbReference type="NCBI Taxonomy" id="1159017"/>
    <lineage>
        <taxon>Bacteria</taxon>
        <taxon>Pseudomonadati</taxon>
        <taxon>Pseudomonadota</taxon>
        <taxon>Gammaproteobacteria</taxon>
        <taxon>Alteromonadales</taxon>
        <taxon>Idiomarinaceae</taxon>
        <taxon>Pseudidiomarina</taxon>
    </lineage>
</organism>
<evidence type="ECO:0000256" key="13">
    <source>
        <dbReference type="ARBA" id="ARBA00022985"/>
    </source>
</evidence>
<evidence type="ECO:0000256" key="14">
    <source>
        <dbReference type="ARBA" id="ARBA00023136"/>
    </source>
</evidence>
<dbReference type="InterPro" id="IPR022826">
    <property type="entry name" value="KDO_kinase"/>
</dbReference>
<feature type="domain" description="Protein kinase" evidence="21">
    <location>
        <begin position="477"/>
        <end position="673"/>
    </location>
</feature>
<protein>
    <recommendedName>
        <fullName evidence="15 18">3-deoxy-D-manno-octulosonic acid kinase</fullName>
        <shortName evidence="18">Kdo kinase</shortName>
        <ecNumber evidence="18">2.7.1.166</ecNumber>
    </recommendedName>
</protein>
<evidence type="ECO:0000256" key="11">
    <source>
        <dbReference type="ARBA" id="ARBA00022840"/>
    </source>
</evidence>
<dbReference type="EC" id="2.7.1.166" evidence="18"/>
<dbReference type="GO" id="GO:0005524">
    <property type="term" value="F:ATP binding"/>
    <property type="evidence" value="ECO:0007669"/>
    <property type="project" value="UniProtKB-UniRule"/>
</dbReference>
<dbReference type="Proteomes" id="UP000199626">
    <property type="component" value="Unassembled WGS sequence"/>
</dbReference>
<evidence type="ECO:0000256" key="5">
    <source>
        <dbReference type="ARBA" id="ARBA00010327"/>
    </source>
</evidence>
<dbReference type="NCBIfam" id="NF002475">
    <property type="entry name" value="PRK01723.1"/>
    <property type="match status" value="1"/>
</dbReference>
<evidence type="ECO:0000256" key="17">
    <source>
        <dbReference type="ARBA" id="ARBA00049183"/>
    </source>
</evidence>
<keyword evidence="10 18" id="KW-0418">Kinase</keyword>
<dbReference type="PROSITE" id="PS50011">
    <property type="entry name" value="PROTEIN_KINASE_DOM"/>
    <property type="match status" value="1"/>
</dbReference>
<evidence type="ECO:0000256" key="8">
    <source>
        <dbReference type="ARBA" id="ARBA00022679"/>
    </source>
</evidence>
<evidence type="ECO:0000259" key="21">
    <source>
        <dbReference type="PROSITE" id="PS50011"/>
    </source>
</evidence>
<dbReference type="AlphaFoldDB" id="A0A1G6B3V6"/>
<comment type="function">
    <text evidence="18">Catalyzes the ATP-dependent phosphorylation of the 3-deoxy-D-manno-octulosonic acid (Kdo) residue in Kdo-lipid IV(A) at the 4-OH position.</text>
</comment>
<evidence type="ECO:0000256" key="10">
    <source>
        <dbReference type="ARBA" id="ARBA00022777"/>
    </source>
</evidence>
<dbReference type="GO" id="GO:0004672">
    <property type="term" value="F:protein kinase activity"/>
    <property type="evidence" value="ECO:0007669"/>
    <property type="project" value="InterPro"/>
</dbReference>
<dbReference type="EMBL" id="FMXN01000002">
    <property type="protein sequence ID" value="SDB15350.1"/>
    <property type="molecule type" value="Genomic_DNA"/>
</dbReference>
<evidence type="ECO:0000256" key="6">
    <source>
        <dbReference type="ARBA" id="ARBA00022475"/>
    </source>
</evidence>
<evidence type="ECO:0000256" key="20">
    <source>
        <dbReference type="PIRSR" id="PIRSR639901-2"/>
    </source>
</evidence>
<dbReference type="InterPro" id="IPR000719">
    <property type="entry name" value="Prot_kinase_dom"/>
</dbReference>
<keyword evidence="8 18" id="KW-0808">Transferase</keyword>
<comment type="subcellular location">
    <subcellularLocation>
        <location evidence="2 18">Cell inner membrane</location>
        <topology evidence="2 18">Peripheral membrane protein</topology>
        <orientation evidence="2 18">Cytoplasmic side</orientation>
    </subcellularLocation>
    <subcellularLocation>
        <location evidence="1">Cell inner membrane</location>
        <topology evidence="1">Single-pass membrane protein</topology>
        <orientation evidence="1">Cytoplasmic side</orientation>
    </subcellularLocation>
</comment>
<keyword evidence="14 18" id="KW-0472">Membrane</keyword>
<dbReference type="RefSeq" id="WP_092591672.1">
    <property type="nucleotide sequence ID" value="NZ_FMXN01000002.1"/>
</dbReference>
<dbReference type="STRING" id="1159017.SAMN02927930_00641"/>
<dbReference type="FunFam" id="3.40.50.2000:FF:000032">
    <property type="entry name" value="3-deoxy-D-manno-octulosonic acid transferase"/>
    <property type="match status" value="1"/>
</dbReference>
<dbReference type="Gene3D" id="3.40.50.11720">
    <property type="entry name" value="3-Deoxy-D-manno-octulosonic-acid transferase, N-terminal domain"/>
    <property type="match status" value="1"/>
</dbReference>
<dbReference type="Gene3D" id="3.40.50.2000">
    <property type="entry name" value="Glycogen Phosphorylase B"/>
    <property type="match status" value="1"/>
</dbReference>
<dbReference type="Gene3D" id="1.10.510.10">
    <property type="entry name" value="Transferase(Phosphotransferase) domain 1"/>
    <property type="match status" value="1"/>
</dbReference>
<feature type="site" description="Transition state stabilizer" evidence="20">
    <location>
        <position position="130"/>
    </location>
</feature>
<evidence type="ECO:0000313" key="22">
    <source>
        <dbReference type="EMBL" id="SDB15350.1"/>
    </source>
</evidence>
<dbReference type="SUPFAM" id="SSF56112">
    <property type="entry name" value="Protein kinase-like (PK-like)"/>
    <property type="match status" value="1"/>
</dbReference>
<gene>
    <name evidence="18" type="primary">kdkA</name>
    <name evidence="22" type="ORF">SAMN02927930_00641</name>
</gene>
<dbReference type="InterPro" id="IPR039901">
    <property type="entry name" value="Kdotransferase"/>
</dbReference>
<dbReference type="GO" id="GO:0009244">
    <property type="term" value="P:lipopolysaccharide core region biosynthetic process"/>
    <property type="evidence" value="ECO:0007669"/>
    <property type="project" value="UniProtKB-UniRule"/>
</dbReference>
<keyword evidence="23" id="KW-1185">Reference proteome</keyword>
<evidence type="ECO:0000256" key="7">
    <source>
        <dbReference type="ARBA" id="ARBA00022519"/>
    </source>
</evidence>
<dbReference type="Pfam" id="PF06293">
    <property type="entry name" value="Kdo"/>
    <property type="match status" value="1"/>
</dbReference>
<keyword evidence="9 18" id="KW-0547">Nucleotide-binding</keyword>
<dbReference type="HAMAP" id="MF_00521">
    <property type="entry name" value="KDO_kinase"/>
    <property type="match status" value="1"/>
</dbReference>
<reference evidence="23" key="1">
    <citation type="submission" date="2016-10" db="EMBL/GenBank/DDBJ databases">
        <authorList>
            <person name="Varghese N."/>
            <person name="Submissions S."/>
        </authorList>
    </citation>
    <scope>NUCLEOTIDE SEQUENCE [LARGE SCALE GENOMIC DNA]</scope>
    <source>
        <strain evidence="23">CGMCC 1.10824</strain>
    </source>
</reference>
<evidence type="ECO:0000256" key="3">
    <source>
        <dbReference type="ARBA" id="ARBA00004713"/>
    </source>
</evidence>
<name>A0A1G6B3V6_9GAMM</name>
<dbReference type="SUPFAM" id="SSF53756">
    <property type="entry name" value="UDP-Glycosyltransferase/glycogen phosphorylase"/>
    <property type="match status" value="1"/>
</dbReference>
<accession>A0A1G6B3V6</accession>
<keyword evidence="7 18" id="KW-0997">Cell inner membrane</keyword>
<dbReference type="InterPro" id="IPR038107">
    <property type="entry name" value="Glycos_transf_N_sf"/>
</dbReference>
<dbReference type="GO" id="GO:0009245">
    <property type="term" value="P:lipid A biosynthetic process"/>
    <property type="evidence" value="ECO:0007669"/>
    <property type="project" value="TreeGrafter"/>
</dbReference>
<keyword evidence="12" id="KW-0735">Signal-anchor</keyword>
<feature type="site" description="Transition state stabilizer" evidence="20">
    <location>
        <position position="208"/>
    </location>
</feature>
<dbReference type="InterPro" id="IPR007507">
    <property type="entry name" value="Glycos_transf_N"/>
</dbReference>
<dbReference type="PANTHER" id="PTHR42755:SF1">
    <property type="entry name" value="3-DEOXY-D-MANNO-OCTULOSONIC ACID TRANSFERASE, MITOCHONDRIAL-RELATED"/>
    <property type="match status" value="1"/>
</dbReference>
<comment type="pathway">
    <text evidence="3 18">Bacterial outer membrane biogenesis; LPS core biosynthesis.</text>
</comment>
<feature type="active site" description="Proton acceptor" evidence="19">
    <location>
        <position position="60"/>
    </location>
</feature>
<evidence type="ECO:0000256" key="9">
    <source>
        <dbReference type="ARBA" id="ARBA00022741"/>
    </source>
</evidence>
<dbReference type="FunFam" id="3.40.50.11720:FF:000001">
    <property type="entry name" value="3-deoxy-D-manno-octulosonic acid transferase"/>
    <property type="match status" value="1"/>
</dbReference>
<evidence type="ECO:0000256" key="19">
    <source>
        <dbReference type="PIRSR" id="PIRSR639901-1"/>
    </source>
</evidence>
<evidence type="ECO:0000256" key="18">
    <source>
        <dbReference type="HAMAP-Rule" id="MF_00521"/>
    </source>
</evidence>
<comment type="similarity">
    <text evidence="4">Belongs to the glycosyltransferase group 1 family. Glycosyltransferase 30 subfamily.</text>
</comment>
<evidence type="ECO:0000256" key="1">
    <source>
        <dbReference type="ARBA" id="ARBA00004388"/>
    </source>
</evidence>